<evidence type="ECO:0000256" key="6">
    <source>
        <dbReference type="ARBA" id="ARBA00022833"/>
    </source>
</evidence>
<dbReference type="GO" id="GO:0008270">
    <property type="term" value="F:zinc ion binding"/>
    <property type="evidence" value="ECO:0007669"/>
    <property type="project" value="UniProtKB-UniRule"/>
</dbReference>
<dbReference type="InterPro" id="IPR014311">
    <property type="entry name" value="Guanine_deaminase"/>
</dbReference>
<proteinExistence type="inferred from homology"/>
<evidence type="ECO:0000313" key="11">
    <source>
        <dbReference type="Proteomes" id="UP000249364"/>
    </source>
</evidence>
<keyword evidence="4 8" id="KW-0479">Metal-binding</keyword>
<evidence type="ECO:0000256" key="1">
    <source>
        <dbReference type="ARBA" id="ARBA00004984"/>
    </source>
</evidence>
<gene>
    <name evidence="10" type="ORF">LY56_01991</name>
</gene>
<feature type="domain" description="Amidohydrolase-related" evidence="9">
    <location>
        <begin position="64"/>
        <end position="423"/>
    </location>
</feature>
<dbReference type="GO" id="GO:0006147">
    <property type="term" value="P:guanine catabolic process"/>
    <property type="evidence" value="ECO:0007669"/>
    <property type="project" value="UniProtKB-UniRule"/>
</dbReference>
<keyword evidence="5 8" id="KW-0378">Hydrolase</keyword>
<evidence type="ECO:0000259" key="9">
    <source>
        <dbReference type="Pfam" id="PF01979"/>
    </source>
</evidence>
<comment type="function">
    <text evidence="8">Catalyzes the hydrolytic deamination of guanine, producing xanthine and ammonia.</text>
</comment>
<dbReference type="OrthoDB" id="9787621at2"/>
<evidence type="ECO:0000256" key="3">
    <source>
        <dbReference type="ARBA" id="ARBA00012781"/>
    </source>
</evidence>
<keyword evidence="11" id="KW-1185">Reference proteome</keyword>
<comment type="catalytic activity">
    <reaction evidence="8">
        <text>guanine + H2O + H(+) = xanthine + NH4(+)</text>
        <dbReference type="Rhea" id="RHEA:14665"/>
        <dbReference type="ChEBI" id="CHEBI:15377"/>
        <dbReference type="ChEBI" id="CHEBI:15378"/>
        <dbReference type="ChEBI" id="CHEBI:16235"/>
        <dbReference type="ChEBI" id="CHEBI:17712"/>
        <dbReference type="ChEBI" id="CHEBI:28938"/>
        <dbReference type="EC" id="3.5.4.3"/>
    </reaction>
</comment>
<dbReference type="EMBL" id="QKZQ01000008">
    <property type="protein sequence ID" value="PZX42296.1"/>
    <property type="molecule type" value="Genomic_DNA"/>
</dbReference>
<dbReference type="NCBIfam" id="NF006679">
    <property type="entry name" value="PRK09228.1"/>
    <property type="match status" value="1"/>
</dbReference>
<dbReference type="RefSeq" id="WP_071468407.1">
    <property type="nucleotide sequence ID" value="NZ_MEHT01000005.1"/>
</dbReference>
<dbReference type="EC" id="3.5.4.3" evidence="3 7"/>
<organism evidence="10 11">
    <name type="scientific">Roseinatronobacter thiooxidans</name>
    <dbReference type="NCBI Taxonomy" id="121821"/>
    <lineage>
        <taxon>Bacteria</taxon>
        <taxon>Pseudomonadati</taxon>
        <taxon>Pseudomonadota</taxon>
        <taxon>Alphaproteobacteria</taxon>
        <taxon>Rhodobacterales</taxon>
        <taxon>Paracoccaceae</taxon>
        <taxon>Roseinatronobacter</taxon>
    </lineage>
</organism>
<dbReference type="InterPro" id="IPR011059">
    <property type="entry name" value="Metal-dep_hydrolase_composite"/>
</dbReference>
<comment type="pathway">
    <text evidence="1 8">Purine metabolism; guanine degradation; xanthine from guanine: step 1/1.</text>
</comment>
<dbReference type="GO" id="GO:0005829">
    <property type="term" value="C:cytosol"/>
    <property type="evidence" value="ECO:0007669"/>
    <property type="project" value="TreeGrafter"/>
</dbReference>
<dbReference type="UniPathway" id="UPA00603">
    <property type="reaction ID" value="UER00660"/>
</dbReference>
<comment type="cofactor">
    <cofactor evidence="8">
        <name>Zn(2+)</name>
        <dbReference type="ChEBI" id="CHEBI:29105"/>
    </cofactor>
    <text evidence="8">Binds 1 zinc ion per subunit.</text>
</comment>
<evidence type="ECO:0000256" key="4">
    <source>
        <dbReference type="ARBA" id="ARBA00022723"/>
    </source>
</evidence>
<dbReference type="SUPFAM" id="SSF51338">
    <property type="entry name" value="Composite domain of metallo-dependent hydrolases"/>
    <property type="match status" value="2"/>
</dbReference>
<evidence type="ECO:0000256" key="8">
    <source>
        <dbReference type="RuleBase" id="RU366009"/>
    </source>
</evidence>
<dbReference type="GO" id="GO:0008892">
    <property type="term" value="F:guanine deaminase activity"/>
    <property type="evidence" value="ECO:0007669"/>
    <property type="project" value="UniProtKB-UniRule"/>
</dbReference>
<dbReference type="Gene3D" id="3.20.20.140">
    <property type="entry name" value="Metal-dependent hydrolases"/>
    <property type="match status" value="1"/>
</dbReference>
<dbReference type="InterPro" id="IPR032466">
    <property type="entry name" value="Metal_Hydrolase"/>
</dbReference>
<dbReference type="NCBIfam" id="TIGR02967">
    <property type="entry name" value="guan_deamin"/>
    <property type="match status" value="1"/>
</dbReference>
<dbReference type="Pfam" id="PF01979">
    <property type="entry name" value="Amidohydro_1"/>
    <property type="match status" value="1"/>
</dbReference>
<dbReference type="InterPro" id="IPR051607">
    <property type="entry name" value="Metallo-dep_hydrolases"/>
</dbReference>
<protein>
    <recommendedName>
        <fullName evidence="3 7">Guanine deaminase</fullName>
        <shortName evidence="8">Guanase</shortName>
        <ecNumber evidence="3 7">3.5.4.3</ecNumber>
    </recommendedName>
    <alternativeName>
        <fullName evidence="8">Guanine aminohydrolase</fullName>
    </alternativeName>
</protein>
<name>A0A2W7Q3N7_9RHOB</name>
<dbReference type="AlphaFoldDB" id="A0A2W7Q3N7"/>
<comment type="caution">
    <text evidence="10">The sequence shown here is derived from an EMBL/GenBank/DDBJ whole genome shotgun (WGS) entry which is preliminary data.</text>
</comment>
<dbReference type="STRING" id="121821.GCA_001870675_01672"/>
<dbReference type="InterPro" id="IPR006680">
    <property type="entry name" value="Amidohydro-rel"/>
</dbReference>
<evidence type="ECO:0000256" key="2">
    <source>
        <dbReference type="ARBA" id="ARBA00006745"/>
    </source>
</evidence>
<dbReference type="Gene3D" id="2.30.40.10">
    <property type="entry name" value="Urease, subunit C, domain 1"/>
    <property type="match status" value="1"/>
</dbReference>
<reference evidence="10 11" key="1">
    <citation type="submission" date="2018-06" db="EMBL/GenBank/DDBJ databases">
        <title>Genomic Encyclopedia of Archaeal and Bacterial Type Strains, Phase II (KMG-II): from individual species to whole genera.</title>
        <authorList>
            <person name="Goeker M."/>
        </authorList>
    </citation>
    <scope>NUCLEOTIDE SEQUENCE [LARGE SCALE GENOMIC DNA]</scope>
    <source>
        <strain evidence="10 11">DSM 13087</strain>
    </source>
</reference>
<dbReference type="Proteomes" id="UP000249364">
    <property type="component" value="Unassembled WGS sequence"/>
</dbReference>
<dbReference type="PANTHER" id="PTHR11271">
    <property type="entry name" value="GUANINE DEAMINASE"/>
    <property type="match status" value="1"/>
</dbReference>
<evidence type="ECO:0000256" key="5">
    <source>
        <dbReference type="ARBA" id="ARBA00022801"/>
    </source>
</evidence>
<accession>A0A2W7Q3N7</accession>
<dbReference type="SUPFAM" id="SSF51556">
    <property type="entry name" value="Metallo-dependent hydrolases"/>
    <property type="match status" value="1"/>
</dbReference>
<evidence type="ECO:0000256" key="7">
    <source>
        <dbReference type="NCBIfam" id="TIGR02967"/>
    </source>
</evidence>
<evidence type="ECO:0000313" key="10">
    <source>
        <dbReference type="EMBL" id="PZX42296.1"/>
    </source>
</evidence>
<comment type="similarity">
    <text evidence="2 8">Belongs to the metallo-dependent hydrolases superfamily. ATZ/TRZ family.</text>
</comment>
<dbReference type="PANTHER" id="PTHR11271:SF6">
    <property type="entry name" value="GUANINE DEAMINASE"/>
    <property type="match status" value="1"/>
</dbReference>
<keyword evidence="6 8" id="KW-0862">Zinc</keyword>
<sequence>MTKEIIRARLLSFEREPQTPDDTASFRYIEDGGLLIEGGLIRAFDAFDRIDATGARIIDHRPHLVMPGFIDTHLHFPQTQVIASWAAELLDWLNDYTFPEETRYSDPALCATMARAFLDMLSAHGTTTAVAYSSVHATSAEALFAEAHRRDMRLITGKVMMDRNAPDALCDTAQSSYDDSKALITRWHGRGRLSYAITPRFAITSTPAQMEAAQALAAEHPDCYIQTHLSENHAEIALSCQLYPDAVDYTDIYARYGMLRENSLLGHAIHLSDREIGALAEAGAKPVFCPTSNLYLGSGLFDDAKLRAAGLTNAIASDIGGGTSYSMLQTLSEGYKVLQLQRQRLHPYRAFHWITRGNAAVLGLQDRIGTLEVGTEADLVVLDARATPAMALRMERARNLMDELFTLQIMGDDRAVVQTYLAGMPQKAVAFR</sequence>